<evidence type="ECO:0000256" key="2">
    <source>
        <dbReference type="ARBA" id="ARBA00004829"/>
    </source>
</evidence>
<reference evidence="10 11" key="1">
    <citation type="submission" date="2017-09" db="EMBL/GenBank/DDBJ databases">
        <authorList>
            <person name="Ehlers B."/>
            <person name="Leendertz F.H."/>
        </authorList>
    </citation>
    <scope>NUCLEOTIDE SEQUENCE [LARGE SCALE GENOMIC DNA]</scope>
    <source>
        <strain evidence="10 11">DSM 27208</strain>
    </source>
</reference>
<dbReference type="GO" id="GO:0045436">
    <property type="term" value="F:lycopene beta cyclase activity"/>
    <property type="evidence" value="ECO:0007669"/>
    <property type="project" value="UniProtKB-ARBA"/>
</dbReference>
<keyword evidence="4" id="KW-0125">Carotenoid biosynthesis</keyword>
<comment type="subcellular location">
    <subcellularLocation>
        <location evidence="1">Membrane</location>
        <topology evidence="1">Multi-pass membrane protein</topology>
    </subcellularLocation>
</comment>
<keyword evidence="11" id="KW-1185">Reference proteome</keyword>
<evidence type="ECO:0000256" key="4">
    <source>
        <dbReference type="ARBA" id="ARBA00022746"/>
    </source>
</evidence>
<organism evidence="10 11">
    <name type="scientific">Natronoarchaeum philippinense</name>
    <dbReference type="NCBI Taxonomy" id="558529"/>
    <lineage>
        <taxon>Archaea</taxon>
        <taxon>Methanobacteriati</taxon>
        <taxon>Methanobacteriota</taxon>
        <taxon>Stenosarchaea group</taxon>
        <taxon>Halobacteria</taxon>
        <taxon>Halobacteriales</taxon>
        <taxon>Natronoarchaeaceae</taxon>
    </lineage>
</organism>
<evidence type="ECO:0000313" key="11">
    <source>
        <dbReference type="Proteomes" id="UP000219453"/>
    </source>
</evidence>
<evidence type="ECO:0000256" key="5">
    <source>
        <dbReference type="ARBA" id="ARBA00022989"/>
    </source>
</evidence>
<keyword evidence="5 8" id="KW-1133">Transmembrane helix</keyword>
<dbReference type="GO" id="GO:0016117">
    <property type="term" value="P:carotenoid biosynthetic process"/>
    <property type="evidence" value="ECO:0007669"/>
    <property type="project" value="UniProtKB-KW"/>
</dbReference>
<dbReference type="GO" id="GO:0016020">
    <property type="term" value="C:membrane"/>
    <property type="evidence" value="ECO:0007669"/>
    <property type="project" value="UniProtKB-SubCell"/>
</dbReference>
<evidence type="ECO:0000259" key="9">
    <source>
        <dbReference type="Pfam" id="PF18916"/>
    </source>
</evidence>
<dbReference type="Proteomes" id="UP000219453">
    <property type="component" value="Unassembled WGS sequence"/>
</dbReference>
<feature type="domain" description="Lycopene cyclase" evidence="9">
    <location>
        <begin position="11"/>
        <end position="95"/>
    </location>
</feature>
<dbReference type="AlphaFoldDB" id="A0A285P7R5"/>
<dbReference type="RefSeq" id="WP_097009847.1">
    <property type="nucleotide sequence ID" value="NZ_OBEJ01000005.1"/>
</dbReference>
<name>A0A285P7R5_NATPI</name>
<accession>A0A285P7R5</accession>
<dbReference type="InterPro" id="IPR017825">
    <property type="entry name" value="Lycopene_cyclase_dom"/>
</dbReference>
<protein>
    <submittedName>
        <fullName evidence="10">Lycopene cyclase domain-containing protein</fullName>
    </submittedName>
</protein>
<feature type="transmembrane region" description="Helical" evidence="8">
    <location>
        <begin position="12"/>
        <end position="31"/>
    </location>
</feature>
<keyword evidence="3 8" id="KW-0812">Transmembrane</keyword>
<evidence type="ECO:0000256" key="8">
    <source>
        <dbReference type="SAM" id="Phobius"/>
    </source>
</evidence>
<comment type="pathway">
    <text evidence="2">Carotenoid biosynthesis.</text>
</comment>
<dbReference type="GO" id="GO:0016872">
    <property type="term" value="F:intramolecular lyase activity"/>
    <property type="evidence" value="ECO:0007669"/>
    <property type="project" value="InterPro"/>
</dbReference>
<evidence type="ECO:0000256" key="7">
    <source>
        <dbReference type="ARBA" id="ARBA00023235"/>
    </source>
</evidence>
<feature type="transmembrane region" description="Helical" evidence="8">
    <location>
        <begin position="37"/>
        <end position="56"/>
    </location>
</feature>
<evidence type="ECO:0000256" key="6">
    <source>
        <dbReference type="ARBA" id="ARBA00023136"/>
    </source>
</evidence>
<keyword evidence="7" id="KW-0413">Isomerase</keyword>
<evidence type="ECO:0000256" key="3">
    <source>
        <dbReference type="ARBA" id="ARBA00022692"/>
    </source>
</evidence>
<gene>
    <name evidence="10" type="ORF">SAMN06269185_2949</name>
</gene>
<keyword evidence="6 8" id="KW-0472">Membrane</keyword>
<proteinExistence type="predicted"/>
<evidence type="ECO:0000256" key="1">
    <source>
        <dbReference type="ARBA" id="ARBA00004141"/>
    </source>
</evidence>
<evidence type="ECO:0000313" key="10">
    <source>
        <dbReference type="EMBL" id="SNZ17253.1"/>
    </source>
</evidence>
<dbReference type="NCBIfam" id="TIGR03462">
    <property type="entry name" value="CarR_dom_SF"/>
    <property type="match status" value="1"/>
</dbReference>
<dbReference type="OrthoDB" id="199516at2157"/>
<dbReference type="EMBL" id="OBEJ01000005">
    <property type="protein sequence ID" value="SNZ17253.1"/>
    <property type="molecule type" value="Genomic_DNA"/>
</dbReference>
<dbReference type="Pfam" id="PF18916">
    <property type="entry name" value="Lycopene_cyc"/>
    <property type="match status" value="1"/>
</dbReference>
<sequence length="101" mass="11459">MRPDISVFGRYTYLLTEVVWGTVALGLLARAGALRRAAATVLALYPIAYVWDWYTLEVGVFDIKLRTGRELFGIPVEEHLFMIVVPSLVVGIHETLHDRWS</sequence>